<feature type="compositionally biased region" description="Basic residues" evidence="1">
    <location>
        <begin position="42"/>
        <end position="51"/>
    </location>
</feature>
<feature type="region of interest" description="Disordered" evidence="1">
    <location>
        <begin position="262"/>
        <end position="294"/>
    </location>
</feature>
<dbReference type="GO" id="GO:0032259">
    <property type="term" value="P:methylation"/>
    <property type="evidence" value="ECO:0007669"/>
    <property type="project" value="UniProtKB-KW"/>
</dbReference>
<keyword evidence="3" id="KW-0489">Methyltransferase</keyword>
<reference evidence="3" key="1">
    <citation type="submission" date="2020-01" db="EMBL/GenBank/DDBJ databases">
        <title>Identification and distribution of gene clusters putatively required for synthesis of sphingolipid metabolism inhibitors in phylogenetically diverse species of the filamentous fungus Fusarium.</title>
        <authorList>
            <person name="Kim H.-S."/>
            <person name="Busman M."/>
            <person name="Brown D.W."/>
            <person name="Divon H."/>
            <person name="Uhlig S."/>
            <person name="Proctor R.H."/>
        </authorList>
    </citation>
    <scope>NUCLEOTIDE SEQUENCE</scope>
    <source>
        <strain evidence="3">NRRL 53441</strain>
    </source>
</reference>
<evidence type="ECO:0000256" key="1">
    <source>
        <dbReference type="SAM" id="MobiDB-lite"/>
    </source>
</evidence>
<keyword evidence="3" id="KW-0808">Transferase</keyword>
<feature type="region of interest" description="Disordered" evidence="1">
    <location>
        <begin position="17"/>
        <end position="89"/>
    </location>
</feature>
<feature type="compositionally biased region" description="Low complexity" evidence="1">
    <location>
        <begin position="17"/>
        <end position="27"/>
    </location>
</feature>
<proteinExistence type="predicted"/>
<feature type="domain" description="PD-(D/E)XK nuclease-like" evidence="2">
    <location>
        <begin position="180"/>
        <end position="412"/>
    </location>
</feature>
<dbReference type="EMBL" id="JAADJG010001090">
    <property type="protein sequence ID" value="KAF4425199.1"/>
    <property type="molecule type" value="Genomic_DNA"/>
</dbReference>
<evidence type="ECO:0000259" key="2">
    <source>
        <dbReference type="Pfam" id="PF20516"/>
    </source>
</evidence>
<feature type="compositionally biased region" description="Low complexity" evidence="1">
    <location>
        <begin position="271"/>
        <end position="285"/>
    </location>
</feature>
<sequence>MHIDAIRAWIETTDLSNPLELSSSSPDATRRRRDSTSTPSPTKRRRRRRRGHDAFVDPDQTPRRPNTGNVLNNPAPPFPISTSTTGSTAQPSVFTDVLAARPHLPFQSSQPSRVSSPSKQYKKKVDLLLLDRPVRFISKVDTLPANMQELYDQLMMVEYSHSILPAALKDAPDVIIPEALPFMWRSADEAQDRTTILTRHQRLCELVERTEESSERGRSEAAWNSLVHSEVLQQLAKSSTISCEDITSACIVPRFRPRNTKSGEFPFDDASVSSRSSQRTNTTRSNPLGGGGGGGPIEKMVDFALALEPDPELEAVIHQFIKTSPDATVNQTAYTPLKTRPAPVFIETKTLAASSETALVQLGVWVAAWHESIRSFMALGELNEPIITVPCVQVTEEMWIVMFAIDAGDELVSLLTAKINSYDLKLILFSIAYPGEELSNWEQQDAGRHIPT</sequence>
<keyword evidence="4" id="KW-1185">Reference proteome</keyword>
<protein>
    <submittedName>
        <fullName evidence="3">Methyltransferase type 11</fullName>
    </submittedName>
</protein>
<feature type="compositionally biased region" description="Polar residues" evidence="1">
    <location>
        <begin position="63"/>
        <end position="72"/>
    </location>
</feature>
<comment type="caution">
    <text evidence="3">The sequence shown here is derived from an EMBL/GenBank/DDBJ whole genome shotgun (WGS) entry which is preliminary data.</text>
</comment>
<dbReference type="OrthoDB" id="5244165at2759"/>
<dbReference type="Proteomes" id="UP000605986">
    <property type="component" value="Unassembled WGS sequence"/>
</dbReference>
<evidence type="ECO:0000313" key="3">
    <source>
        <dbReference type="EMBL" id="KAF4425199.1"/>
    </source>
</evidence>
<dbReference type="GO" id="GO:0008168">
    <property type="term" value="F:methyltransferase activity"/>
    <property type="evidence" value="ECO:0007669"/>
    <property type="project" value="UniProtKB-KW"/>
</dbReference>
<evidence type="ECO:0000313" key="4">
    <source>
        <dbReference type="Proteomes" id="UP000605986"/>
    </source>
</evidence>
<name>A0A8H4JHV8_9HYPO</name>
<dbReference type="InterPro" id="IPR046797">
    <property type="entry name" value="PDDEXK_12"/>
</dbReference>
<gene>
    <name evidence="3" type="ORF">F53441_14162</name>
</gene>
<feature type="compositionally biased region" description="Polar residues" evidence="1">
    <location>
        <begin position="80"/>
        <end position="89"/>
    </location>
</feature>
<dbReference type="Pfam" id="PF20516">
    <property type="entry name" value="PDDEXK_12"/>
    <property type="match status" value="1"/>
</dbReference>
<dbReference type="AlphaFoldDB" id="A0A8H4JHV8"/>
<accession>A0A8H4JHV8</accession>
<organism evidence="3 4">
    <name type="scientific">Fusarium austroafricanum</name>
    <dbReference type="NCBI Taxonomy" id="2364996"/>
    <lineage>
        <taxon>Eukaryota</taxon>
        <taxon>Fungi</taxon>
        <taxon>Dikarya</taxon>
        <taxon>Ascomycota</taxon>
        <taxon>Pezizomycotina</taxon>
        <taxon>Sordariomycetes</taxon>
        <taxon>Hypocreomycetidae</taxon>
        <taxon>Hypocreales</taxon>
        <taxon>Nectriaceae</taxon>
        <taxon>Fusarium</taxon>
        <taxon>Fusarium concolor species complex</taxon>
    </lineage>
</organism>